<evidence type="ECO:0000313" key="7">
    <source>
        <dbReference type="EMBL" id="RDI53932.1"/>
    </source>
</evidence>
<feature type="domain" description="Fe/B12 periplasmic-binding" evidence="6">
    <location>
        <begin position="58"/>
        <end position="325"/>
    </location>
</feature>
<dbReference type="GO" id="GO:0030288">
    <property type="term" value="C:outer membrane-bounded periplasmic space"/>
    <property type="evidence" value="ECO:0007669"/>
    <property type="project" value="TreeGrafter"/>
</dbReference>
<gene>
    <name evidence="7" type="ORF">DFR68_10252</name>
</gene>
<dbReference type="PROSITE" id="PS50983">
    <property type="entry name" value="FE_B12_PBP"/>
    <property type="match status" value="1"/>
</dbReference>
<reference evidence="7 8" key="1">
    <citation type="submission" date="2018-07" db="EMBL/GenBank/DDBJ databases">
        <title>Genomic Encyclopedia of Type Strains, Phase IV (KMG-IV): sequencing the most valuable type-strain genomes for metagenomic binning, comparative biology and taxonomic classification.</title>
        <authorList>
            <person name="Goeker M."/>
        </authorList>
    </citation>
    <scope>NUCLEOTIDE SEQUENCE [LARGE SCALE GENOMIC DNA]</scope>
    <source>
        <strain evidence="7 8">DSM 44952</strain>
    </source>
</reference>
<comment type="caution">
    <text evidence="7">The sequence shown here is derived from an EMBL/GenBank/DDBJ whole genome shotgun (WGS) entry which is preliminary data.</text>
</comment>
<dbReference type="PROSITE" id="PS51257">
    <property type="entry name" value="PROKAR_LIPOPROTEIN"/>
    <property type="match status" value="1"/>
</dbReference>
<accession>A0A370HAG0</accession>
<dbReference type="AlphaFoldDB" id="A0A370HAG0"/>
<dbReference type="PANTHER" id="PTHR30532:SF1">
    <property type="entry name" value="IRON(3+)-HYDROXAMATE-BINDING PROTEIN FHUD"/>
    <property type="match status" value="1"/>
</dbReference>
<evidence type="ECO:0000313" key="8">
    <source>
        <dbReference type="Proteomes" id="UP000255355"/>
    </source>
</evidence>
<organism evidence="7 8">
    <name type="scientific">Nocardia mexicana</name>
    <dbReference type="NCBI Taxonomy" id="279262"/>
    <lineage>
        <taxon>Bacteria</taxon>
        <taxon>Bacillati</taxon>
        <taxon>Actinomycetota</taxon>
        <taxon>Actinomycetes</taxon>
        <taxon>Mycobacteriales</taxon>
        <taxon>Nocardiaceae</taxon>
        <taxon>Nocardia</taxon>
    </lineage>
</organism>
<evidence type="ECO:0000256" key="3">
    <source>
        <dbReference type="ARBA" id="ARBA00022448"/>
    </source>
</evidence>
<comment type="similarity">
    <text evidence="2">Belongs to the bacterial solute-binding protein 8 family.</text>
</comment>
<feature type="signal peptide" evidence="5">
    <location>
        <begin position="1"/>
        <end position="23"/>
    </location>
</feature>
<sequence>MRRLLRVCAASVLLLGLAGCGSGTVSDPGGSHSGAASSGPITVDTARGPVSLPAPATRVVSLEWTYTEELIALGVTPVGNADSATYASWVTAPGAALPASVTDVGKRNEPSIEQITALKPDLIVASEDRVGAGYEQLAKIAPVLSFDYTAKPQLETMKKNFTALAAAVGAQDRATEVLGRIDTAAADLAGRLTKAGRSGQEYALAQGYSVNGVPAIRMLTDDAFSPQVLGRAGLRNGWRGKPDDWGMTTVGVEGLTQVPGSVTFLSVAADNDNPFTGALAGNPVWRGLAFVGEGRAKSLDPGTWLFGGPLSALHLIDQTAKALGV</sequence>
<evidence type="ECO:0000256" key="5">
    <source>
        <dbReference type="SAM" id="SignalP"/>
    </source>
</evidence>
<protein>
    <submittedName>
        <fullName evidence="7">Iron complex transport system substrate-binding protein</fullName>
    </submittedName>
</protein>
<keyword evidence="8" id="KW-1185">Reference proteome</keyword>
<dbReference type="PRINTS" id="PR01715">
    <property type="entry name" value="FERRIBNDNGPP"/>
</dbReference>
<dbReference type="RefSeq" id="WP_068029824.1">
    <property type="nucleotide sequence ID" value="NZ_QQAZ01000002.1"/>
</dbReference>
<dbReference type="Pfam" id="PF01497">
    <property type="entry name" value="Peripla_BP_2"/>
    <property type="match status" value="1"/>
</dbReference>
<dbReference type="OrthoDB" id="9793175at2"/>
<dbReference type="GO" id="GO:1901678">
    <property type="term" value="P:iron coordination entity transport"/>
    <property type="evidence" value="ECO:0007669"/>
    <property type="project" value="UniProtKB-ARBA"/>
</dbReference>
<keyword evidence="3" id="KW-0813">Transport</keyword>
<comment type="subcellular location">
    <subcellularLocation>
        <location evidence="1">Cell envelope</location>
    </subcellularLocation>
</comment>
<dbReference type="Proteomes" id="UP000255355">
    <property type="component" value="Unassembled WGS sequence"/>
</dbReference>
<dbReference type="InterPro" id="IPR002491">
    <property type="entry name" value="ABC_transptr_periplasmic_BD"/>
</dbReference>
<dbReference type="PANTHER" id="PTHR30532">
    <property type="entry name" value="IRON III DICITRATE-BINDING PERIPLASMIC PROTEIN"/>
    <property type="match status" value="1"/>
</dbReference>
<feature type="chain" id="PRO_5016571498" evidence="5">
    <location>
        <begin position="24"/>
        <end position="325"/>
    </location>
</feature>
<dbReference type="SUPFAM" id="SSF53807">
    <property type="entry name" value="Helical backbone' metal receptor"/>
    <property type="match status" value="1"/>
</dbReference>
<dbReference type="InterPro" id="IPR051313">
    <property type="entry name" value="Bact_iron-sidero_bind"/>
</dbReference>
<keyword evidence="4 5" id="KW-0732">Signal</keyword>
<evidence type="ECO:0000256" key="4">
    <source>
        <dbReference type="ARBA" id="ARBA00022729"/>
    </source>
</evidence>
<evidence type="ECO:0000259" key="6">
    <source>
        <dbReference type="PROSITE" id="PS50983"/>
    </source>
</evidence>
<dbReference type="CDD" id="cd01146">
    <property type="entry name" value="FhuD"/>
    <property type="match status" value="1"/>
</dbReference>
<evidence type="ECO:0000256" key="2">
    <source>
        <dbReference type="ARBA" id="ARBA00008814"/>
    </source>
</evidence>
<proteinExistence type="inferred from homology"/>
<name>A0A370HAG0_9NOCA</name>
<dbReference type="Gene3D" id="3.40.50.1980">
    <property type="entry name" value="Nitrogenase molybdenum iron protein domain"/>
    <property type="match status" value="2"/>
</dbReference>
<evidence type="ECO:0000256" key="1">
    <source>
        <dbReference type="ARBA" id="ARBA00004196"/>
    </source>
</evidence>
<dbReference type="EMBL" id="QQAZ01000002">
    <property type="protein sequence ID" value="RDI53932.1"/>
    <property type="molecule type" value="Genomic_DNA"/>
</dbReference>
<dbReference type="STRING" id="1210089.GCA_001613165_06950"/>